<accession>A0A1H2PLD4</accession>
<dbReference type="GO" id="GO:0046872">
    <property type="term" value="F:metal ion binding"/>
    <property type="evidence" value="ECO:0007669"/>
    <property type="project" value="UniProtKB-KW"/>
</dbReference>
<keyword evidence="6" id="KW-0223">Dioxygenase</keyword>
<dbReference type="GO" id="GO:0051537">
    <property type="term" value="F:2 iron, 2 sulfur cluster binding"/>
    <property type="evidence" value="ECO:0007669"/>
    <property type="project" value="UniProtKB-KW"/>
</dbReference>
<dbReference type="STRING" id="1770053.SAMN05216551_102447"/>
<dbReference type="Proteomes" id="UP000243719">
    <property type="component" value="Unassembled WGS sequence"/>
</dbReference>
<dbReference type="PROSITE" id="PS51296">
    <property type="entry name" value="RIESKE"/>
    <property type="match status" value="1"/>
</dbReference>
<dbReference type="RefSeq" id="WP_091905751.1">
    <property type="nucleotide sequence ID" value="NZ_FNLO01000002.1"/>
</dbReference>
<organism evidence="6 7">
    <name type="scientific">Chitinasiproducens palmae</name>
    <dbReference type="NCBI Taxonomy" id="1770053"/>
    <lineage>
        <taxon>Bacteria</taxon>
        <taxon>Pseudomonadati</taxon>
        <taxon>Pseudomonadota</taxon>
        <taxon>Betaproteobacteria</taxon>
        <taxon>Burkholderiales</taxon>
        <taxon>Burkholderiaceae</taxon>
        <taxon>Chitinasiproducens</taxon>
    </lineage>
</organism>
<keyword evidence="6" id="KW-0560">Oxidoreductase</keyword>
<reference evidence="7" key="1">
    <citation type="submission" date="2016-09" db="EMBL/GenBank/DDBJ databases">
        <authorList>
            <person name="Varghese N."/>
            <person name="Submissions S."/>
        </authorList>
    </citation>
    <scope>NUCLEOTIDE SEQUENCE [LARGE SCALE GENOMIC DNA]</scope>
    <source>
        <strain evidence="7">JS23</strain>
    </source>
</reference>
<dbReference type="PANTHER" id="PTHR21496">
    <property type="entry name" value="FERREDOXIN-RELATED"/>
    <property type="match status" value="1"/>
</dbReference>
<gene>
    <name evidence="6" type="ORF">SAMN05216551_102447</name>
</gene>
<keyword evidence="7" id="KW-1185">Reference proteome</keyword>
<dbReference type="PANTHER" id="PTHR21496:SF23">
    <property type="entry name" value="3-PHENYLPROPIONATE_CINNAMIC ACID DIOXYGENASE FERREDOXIN SUBUNIT"/>
    <property type="match status" value="1"/>
</dbReference>
<dbReference type="Gene3D" id="2.102.10.10">
    <property type="entry name" value="Rieske [2Fe-2S] iron-sulphur domain"/>
    <property type="match status" value="1"/>
</dbReference>
<dbReference type="AlphaFoldDB" id="A0A1H2PLD4"/>
<evidence type="ECO:0000256" key="2">
    <source>
        <dbReference type="ARBA" id="ARBA00022723"/>
    </source>
</evidence>
<feature type="domain" description="Rieske" evidence="5">
    <location>
        <begin position="19"/>
        <end position="116"/>
    </location>
</feature>
<keyword evidence="3" id="KW-0408">Iron</keyword>
<dbReference type="OrthoDB" id="9800167at2"/>
<dbReference type="SUPFAM" id="SSF50022">
    <property type="entry name" value="ISP domain"/>
    <property type="match status" value="1"/>
</dbReference>
<proteinExistence type="predicted"/>
<dbReference type="InterPro" id="IPR017941">
    <property type="entry name" value="Rieske_2Fe-2S"/>
</dbReference>
<dbReference type="Pfam" id="PF00355">
    <property type="entry name" value="Rieske"/>
    <property type="match status" value="1"/>
</dbReference>
<evidence type="ECO:0000259" key="5">
    <source>
        <dbReference type="PROSITE" id="PS51296"/>
    </source>
</evidence>
<dbReference type="InterPro" id="IPR036922">
    <property type="entry name" value="Rieske_2Fe-2S_sf"/>
</dbReference>
<evidence type="ECO:0000256" key="1">
    <source>
        <dbReference type="ARBA" id="ARBA00022714"/>
    </source>
</evidence>
<dbReference type="GO" id="GO:0051213">
    <property type="term" value="F:dioxygenase activity"/>
    <property type="evidence" value="ECO:0007669"/>
    <property type="project" value="UniProtKB-KW"/>
</dbReference>
<protein>
    <submittedName>
        <fullName evidence="6">Naphthalene 1,2-dioxygenase system ferredoxin subunit</fullName>
    </submittedName>
</protein>
<evidence type="ECO:0000313" key="7">
    <source>
        <dbReference type="Proteomes" id="UP000243719"/>
    </source>
</evidence>
<name>A0A1H2PLD4_9BURK</name>
<evidence type="ECO:0000313" key="6">
    <source>
        <dbReference type="EMBL" id="SDV47290.1"/>
    </source>
</evidence>
<keyword evidence="4" id="KW-0411">Iron-sulfur</keyword>
<evidence type="ECO:0000256" key="4">
    <source>
        <dbReference type="ARBA" id="ARBA00023014"/>
    </source>
</evidence>
<keyword evidence="2" id="KW-0479">Metal-binding</keyword>
<evidence type="ECO:0000256" key="3">
    <source>
        <dbReference type="ARBA" id="ARBA00023004"/>
    </source>
</evidence>
<dbReference type="CDD" id="cd03528">
    <property type="entry name" value="Rieske_RO_ferredoxin"/>
    <property type="match status" value="1"/>
</dbReference>
<keyword evidence="1" id="KW-0001">2Fe-2S</keyword>
<sequence length="120" mass="12751">MNSVVNATGTIATEDQTGWHTVGEVASLFASRDCMGTVLDGVKVGIFRVDGEFFALDDICTHGAALLSDGFLEGHEVECPLHAGLVDVRTGCALTAPIVRDTRRHQVKVTDGQLLVRLSA</sequence>
<dbReference type="EMBL" id="FNLO01000002">
    <property type="protein sequence ID" value="SDV47290.1"/>
    <property type="molecule type" value="Genomic_DNA"/>
</dbReference>